<sequence length="266" mass="29824">MRHLIAFLLSLFAVPVWAQSEIEITEVDVELFLAVDVSRSMSPYELEIQRKGYSAALASEEVKGTIAGGMIGRIAVTYVEWAGSHSQTVIVPWTLIETPEQADAVAQRLVEYYNRGMRRTSISEALVYAADSFETNAFRGLRRVIDVSGDGPNNQGRPVLAARNEVLGRGIVINGLPLMTQDEFSLRWGISDLDVYYRECVIGGPGSFMIPVKTWDQFAEAVRRKLVLEIAGLPRRETASLYRAEGYNCLVGEEIWRRNQQQFFSP</sequence>
<dbReference type="Proteomes" id="UP000231553">
    <property type="component" value="Unassembled WGS sequence"/>
</dbReference>
<dbReference type="OrthoDB" id="9792179at2"/>
<dbReference type="CDD" id="cd00198">
    <property type="entry name" value="vWFA"/>
    <property type="match status" value="1"/>
</dbReference>
<protein>
    <recommendedName>
        <fullName evidence="4">DUF1194 domain-containing protein</fullName>
    </recommendedName>
</protein>
<organism evidence="2 3">
    <name type="scientific">Pseudooceanicola lipolyticus</name>
    <dbReference type="NCBI Taxonomy" id="2029104"/>
    <lineage>
        <taxon>Bacteria</taxon>
        <taxon>Pseudomonadati</taxon>
        <taxon>Pseudomonadota</taxon>
        <taxon>Alphaproteobacteria</taxon>
        <taxon>Rhodobacterales</taxon>
        <taxon>Paracoccaceae</taxon>
        <taxon>Pseudooceanicola</taxon>
    </lineage>
</organism>
<dbReference type="InterPro" id="IPR036465">
    <property type="entry name" value="vWFA_dom_sf"/>
</dbReference>
<feature type="signal peptide" evidence="1">
    <location>
        <begin position="1"/>
        <end position="18"/>
    </location>
</feature>
<evidence type="ECO:0000313" key="3">
    <source>
        <dbReference type="Proteomes" id="UP000231553"/>
    </source>
</evidence>
<evidence type="ECO:0000256" key="1">
    <source>
        <dbReference type="SAM" id="SignalP"/>
    </source>
</evidence>
<name>A0A2M8J0T6_9RHOB</name>
<keyword evidence="1" id="KW-0732">Signal</keyword>
<keyword evidence="3" id="KW-1185">Reference proteome</keyword>
<dbReference type="SUPFAM" id="SSF53300">
    <property type="entry name" value="vWA-like"/>
    <property type="match status" value="1"/>
</dbReference>
<dbReference type="RefSeq" id="WP_100162784.1">
    <property type="nucleotide sequence ID" value="NZ_PGTB01000044.1"/>
</dbReference>
<dbReference type="InterPro" id="IPR010607">
    <property type="entry name" value="DUF1194"/>
</dbReference>
<dbReference type="Gene3D" id="3.40.50.410">
    <property type="entry name" value="von Willebrand factor, type A domain"/>
    <property type="match status" value="1"/>
</dbReference>
<reference evidence="2 3" key="1">
    <citation type="journal article" date="2018" name="Int. J. Syst. Evol. Microbiol.">
        <title>Pseudooceanicola lipolyticus sp. nov., a marine alphaproteobacterium, reclassification of Oceanicola flagellatus as Pseudooceanicola flagellatus comb. nov. and emended description of the genus Pseudooceanicola.</title>
        <authorList>
            <person name="Huang M.-M."/>
            <person name="Guo L.-L."/>
            <person name="Wu Y.-H."/>
            <person name="Lai Q.-L."/>
            <person name="Shao Z.-Z."/>
            <person name="Wang C.-S."/>
            <person name="Wu M."/>
            <person name="Xu X.-W."/>
        </authorList>
    </citation>
    <scope>NUCLEOTIDE SEQUENCE [LARGE SCALE GENOMIC DNA]</scope>
    <source>
        <strain evidence="2 3">157</strain>
    </source>
</reference>
<gene>
    <name evidence="2" type="ORF">CVM52_12255</name>
</gene>
<dbReference type="AlphaFoldDB" id="A0A2M8J0T6"/>
<evidence type="ECO:0008006" key="4">
    <source>
        <dbReference type="Google" id="ProtNLM"/>
    </source>
</evidence>
<dbReference type="Pfam" id="PF06707">
    <property type="entry name" value="DUF1194"/>
    <property type="match status" value="1"/>
</dbReference>
<comment type="caution">
    <text evidence="2">The sequence shown here is derived from an EMBL/GenBank/DDBJ whole genome shotgun (WGS) entry which is preliminary data.</text>
</comment>
<dbReference type="EMBL" id="PGTB01000044">
    <property type="protein sequence ID" value="PJE36400.1"/>
    <property type="molecule type" value="Genomic_DNA"/>
</dbReference>
<evidence type="ECO:0000313" key="2">
    <source>
        <dbReference type="EMBL" id="PJE36400.1"/>
    </source>
</evidence>
<feature type="chain" id="PRO_5014753836" description="DUF1194 domain-containing protein" evidence="1">
    <location>
        <begin position="19"/>
        <end position="266"/>
    </location>
</feature>
<proteinExistence type="predicted"/>
<accession>A0A2M8J0T6</accession>